<proteinExistence type="predicted"/>
<protein>
    <submittedName>
        <fullName evidence="3">ATP synthase protein I</fullName>
    </submittedName>
</protein>
<keyword evidence="2" id="KW-1133">Transmembrane helix</keyword>
<sequence>MAERPETPRVEPEQGNGEQNGGHKEIERAARRAVERDQLSRDDPEPSLGARLGQIGILGWAIVAPILLAILLGRFLDRSLATGIFFTAPLIFIGAGIGFHAAWKWMHSQ</sequence>
<feature type="compositionally biased region" description="Basic and acidic residues" evidence="1">
    <location>
        <begin position="1"/>
        <end position="12"/>
    </location>
</feature>
<evidence type="ECO:0000313" key="3">
    <source>
        <dbReference type="EMBL" id="SFJ12832.1"/>
    </source>
</evidence>
<dbReference type="STRING" id="588602.SAMN04487991_1477"/>
<feature type="compositionally biased region" description="Basic and acidic residues" evidence="1">
    <location>
        <begin position="21"/>
        <end position="44"/>
    </location>
</feature>
<dbReference type="RefSeq" id="WP_090059559.1">
    <property type="nucleotide sequence ID" value="NZ_FORH01000002.1"/>
</dbReference>
<accession>A0A1I3NUM9</accession>
<evidence type="ECO:0000256" key="1">
    <source>
        <dbReference type="SAM" id="MobiDB-lite"/>
    </source>
</evidence>
<organism evidence="3 4">
    <name type="scientific">Celeribacter neptunius</name>
    <dbReference type="NCBI Taxonomy" id="588602"/>
    <lineage>
        <taxon>Bacteria</taxon>
        <taxon>Pseudomonadati</taxon>
        <taxon>Pseudomonadota</taxon>
        <taxon>Alphaproteobacteria</taxon>
        <taxon>Rhodobacterales</taxon>
        <taxon>Roseobacteraceae</taxon>
        <taxon>Celeribacter</taxon>
    </lineage>
</organism>
<evidence type="ECO:0000256" key="2">
    <source>
        <dbReference type="SAM" id="Phobius"/>
    </source>
</evidence>
<reference evidence="4" key="1">
    <citation type="submission" date="2016-10" db="EMBL/GenBank/DDBJ databases">
        <authorList>
            <person name="Varghese N."/>
            <person name="Submissions S."/>
        </authorList>
    </citation>
    <scope>NUCLEOTIDE SEQUENCE [LARGE SCALE GENOMIC DNA]</scope>
    <source>
        <strain evidence="4">DSM 26471</strain>
    </source>
</reference>
<feature type="transmembrane region" description="Helical" evidence="2">
    <location>
        <begin position="84"/>
        <end position="103"/>
    </location>
</feature>
<feature type="transmembrane region" description="Helical" evidence="2">
    <location>
        <begin position="52"/>
        <end position="72"/>
    </location>
</feature>
<dbReference type="InterPro" id="IPR032820">
    <property type="entry name" value="ATPase_put"/>
</dbReference>
<feature type="region of interest" description="Disordered" evidence="1">
    <location>
        <begin position="1"/>
        <end position="48"/>
    </location>
</feature>
<gene>
    <name evidence="3" type="ORF">SAMN04487991_1477</name>
</gene>
<dbReference type="Proteomes" id="UP000199630">
    <property type="component" value="Unassembled WGS sequence"/>
</dbReference>
<dbReference type="OrthoDB" id="466056at2"/>
<name>A0A1I3NUM9_9RHOB</name>
<dbReference type="EMBL" id="FORH01000002">
    <property type="protein sequence ID" value="SFJ12832.1"/>
    <property type="molecule type" value="Genomic_DNA"/>
</dbReference>
<keyword evidence="4" id="KW-1185">Reference proteome</keyword>
<evidence type="ECO:0000313" key="4">
    <source>
        <dbReference type="Proteomes" id="UP000199630"/>
    </source>
</evidence>
<keyword evidence="2" id="KW-0812">Transmembrane</keyword>
<keyword evidence="2" id="KW-0472">Membrane</keyword>
<dbReference type="Pfam" id="PF09527">
    <property type="entry name" value="ATPase_gene1"/>
    <property type="match status" value="1"/>
</dbReference>
<dbReference type="AlphaFoldDB" id="A0A1I3NUM9"/>